<dbReference type="PROSITE" id="PS00086">
    <property type="entry name" value="CYTOCHROME_P450"/>
    <property type="match status" value="1"/>
</dbReference>
<evidence type="ECO:0000256" key="2">
    <source>
        <dbReference type="ARBA" id="ARBA00010617"/>
    </source>
</evidence>
<dbReference type="GO" id="GO:0016705">
    <property type="term" value="F:oxidoreductase activity, acting on paired donors, with incorporation or reduction of molecular oxygen"/>
    <property type="evidence" value="ECO:0007669"/>
    <property type="project" value="InterPro"/>
</dbReference>
<dbReference type="Gene3D" id="1.10.630.10">
    <property type="entry name" value="Cytochrome P450"/>
    <property type="match status" value="1"/>
</dbReference>
<evidence type="ECO:0000256" key="1">
    <source>
        <dbReference type="ARBA" id="ARBA00001971"/>
    </source>
</evidence>
<evidence type="ECO:0000256" key="8">
    <source>
        <dbReference type="PIRSR" id="PIRSR602401-1"/>
    </source>
</evidence>
<dbReference type="OrthoDB" id="1470350at2759"/>
<keyword evidence="7 9" id="KW-0503">Monooxygenase</keyword>
<dbReference type="GO" id="GO:0005506">
    <property type="term" value="F:iron ion binding"/>
    <property type="evidence" value="ECO:0007669"/>
    <property type="project" value="InterPro"/>
</dbReference>
<dbReference type="InterPro" id="IPR050196">
    <property type="entry name" value="Cytochrome_P450_Monoox"/>
</dbReference>
<dbReference type="AlphaFoldDB" id="A0A9Q0MMF7"/>
<dbReference type="PRINTS" id="PR00385">
    <property type="entry name" value="P450"/>
</dbReference>
<organism evidence="10 11">
    <name type="scientific">Pseudolycoriella hygida</name>
    <dbReference type="NCBI Taxonomy" id="35572"/>
    <lineage>
        <taxon>Eukaryota</taxon>
        <taxon>Metazoa</taxon>
        <taxon>Ecdysozoa</taxon>
        <taxon>Arthropoda</taxon>
        <taxon>Hexapoda</taxon>
        <taxon>Insecta</taxon>
        <taxon>Pterygota</taxon>
        <taxon>Neoptera</taxon>
        <taxon>Endopterygota</taxon>
        <taxon>Diptera</taxon>
        <taxon>Nematocera</taxon>
        <taxon>Sciaroidea</taxon>
        <taxon>Sciaridae</taxon>
        <taxon>Pseudolycoriella</taxon>
    </lineage>
</organism>
<evidence type="ECO:0000313" key="11">
    <source>
        <dbReference type="Proteomes" id="UP001151699"/>
    </source>
</evidence>
<gene>
    <name evidence="10" type="primary">Cyp4d1_3</name>
    <name evidence="10" type="ORF">Bhyg_17175</name>
</gene>
<evidence type="ECO:0000256" key="5">
    <source>
        <dbReference type="ARBA" id="ARBA00023002"/>
    </source>
</evidence>
<dbReference type="InterPro" id="IPR001128">
    <property type="entry name" value="Cyt_P450"/>
</dbReference>
<comment type="caution">
    <text evidence="10">The sequence shown here is derived from an EMBL/GenBank/DDBJ whole genome shotgun (WGS) entry which is preliminary data.</text>
</comment>
<dbReference type="PANTHER" id="PTHR24291:SF203">
    <property type="entry name" value="CYTOCHROME P450 4D1-RELATED"/>
    <property type="match status" value="1"/>
</dbReference>
<dbReference type="Proteomes" id="UP001151699">
    <property type="component" value="Unassembled WGS sequence"/>
</dbReference>
<evidence type="ECO:0000256" key="9">
    <source>
        <dbReference type="RuleBase" id="RU000461"/>
    </source>
</evidence>
<comment type="similarity">
    <text evidence="2 9">Belongs to the cytochrome P450 family.</text>
</comment>
<dbReference type="GO" id="GO:0020037">
    <property type="term" value="F:heme binding"/>
    <property type="evidence" value="ECO:0007669"/>
    <property type="project" value="InterPro"/>
</dbReference>
<evidence type="ECO:0000313" key="10">
    <source>
        <dbReference type="EMBL" id="KAJ6634247.1"/>
    </source>
</evidence>
<keyword evidence="5 9" id="KW-0560">Oxidoreductase</keyword>
<name>A0A9Q0MMF7_9DIPT</name>
<evidence type="ECO:0000256" key="3">
    <source>
        <dbReference type="ARBA" id="ARBA00022617"/>
    </source>
</evidence>
<keyword evidence="6 8" id="KW-0408">Iron</keyword>
<accession>A0A9Q0MMF7</accession>
<evidence type="ECO:0000256" key="4">
    <source>
        <dbReference type="ARBA" id="ARBA00022723"/>
    </source>
</evidence>
<dbReference type="PANTHER" id="PTHR24291">
    <property type="entry name" value="CYTOCHROME P450 FAMILY 4"/>
    <property type="match status" value="1"/>
</dbReference>
<evidence type="ECO:0000256" key="6">
    <source>
        <dbReference type="ARBA" id="ARBA00023004"/>
    </source>
</evidence>
<dbReference type="InterPro" id="IPR002401">
    <property type="entry name" value="Cyt_P450_E_grp-I"/>
</dbReference>
<reference evidence="10" key="1">
    <citation type="submission" date="2022-07" db="EMBL/GenBank/DDBJ databases">
        <authorList>
            <person name="Trinca V."/>
            <person name="Uliana J.V.C."/>
            <person name="Torres T.T."/>
            <person name="Ward R.J."/>
            <person name="Monesi N."/>
        </authorList>
    </citation>
    <scope>NUCLEOTIDE SEQUENCE</scope>
    <source>
        <strain evidence="10">HSMRA1968</strain>
        <tissue evidence="10">Whole embryos</tissue>
    </source>
</reference>
<comment type="cofactor">
    <cofactor evidence="1 8">
        <name>heme</name>
        <dbReference type="ChEBI" id="CHEBI:30413"/>
    </cofactor>
</comment>
<keyword evidence="3 8" id="KW-0349">Heme</keyword>
<keyword evidence="4 8" id="KW-0479">Metal-binding</keyword>
<dbReference type="InterPro" id="IPR017972">
    <property type="entry name" value="Cyt_P450_CS"/>
</dbReference>
<sequence length="311" mass="35467">MGTQIRAQSNCNSNYAEAVENITKLITKRHLILPLRNDFVFKVTGFHAKQQKLLKTLHSFTDSVIISRRDELLKNINNNEPNERNNLINILLQSSIDGKPLSNLDIREEVDTFMFAGHDTVSSAISFALYNLAKHPAIQQKVFEEMKFVFEGDKRRPHALKDLNELHYLDLVLKESLRMLPSVPFIGRKLKKDTIVNGKLLPNGANVVIAPLLMGINPHIWDEPRSFKPERFESHNVTNLSPFAYLPFSAGPRNCIGQKYAMLEMKSLISKMLMNFEISLESGFQLKVKPEIVLKPSSGIKLRLKERLYAS</sequence>
<dbReference type="SUPFAM" id="SSF48264">
    <property type="entry name" value="Cytochrome P450"/>
    <property type="match status" value="1"/>
</dbReference>
<evidence type="ECO:0000256" key="7">
    <source>
        <dbReference type="ARBA" id="ARBA00023033"/>
    </source>
</evidence>
<feature type="binding site" description="axial binding residue" evidence="8">
    <location>
        <position position="255"/>
    </location>
    <ligand>
        <name>heme</name>
        <dbReference type="ChEBI" id="CHEBI:30413"/>
    </ligand>
    <ligandPart>
        <name>Fe</name>
        <dbReference type="ChEBI" id="CHEBI:18248"/>
    </ligandPart>
</feature>
<dbReference type="PRINTS" id="PR00463">
    <property type="entry name" value="EP450I"/>
</dbReference>
<protein>
    <submittedName>
        <fullName evidence="10">Cytochrome P450 4d1</fullName>
    </submittedName>
</protein>
<keyword evidence="11" id="KW-1185">Reference proteome</keyword>
<dbReference type="InterPro" id="IPR036396">
    <property type="entry name" value="Cyt_P450_sf"/>
</dbReference>
<dbReference type="Pfam" id="PF00067">
    <property type="entry name" value="p450"/>
    <property type="match status" value="1"/>
</dbReference>
<dbReference type="GO" id="GO:0004497">
    <property type="term" value="F:monooxygenase activity"/>
    <property type="evidence" value="ECO:0007669"/>
    <property type="project" value="UniProtKB-KW"/>
</dbReference>
<proteinExistence type="inferred from homology"/>
<dbReference type="EMBL" id="WJQU01000801">
    <property type="protein sequence ID" value="KAJ6634247.1"/>
    <property type="molecule type" value="Genomic_DNA"/>
</dbReference>